<evidence type="ECO:0000313" key="4">
    <source>
        <dbReference type="EMBL" id="AKF04784.1"/>
    </source>
</evidence>
<dbReference type="AlphaFoldDB" id="A0A0F6SE91"/>
<keyword evidence="5" id="KW-1185">Reference proteome</keyword>
<organism evidence="4 5">
    <name type="scientific">Sandaracinus amylolyticus</name>
    <dbReference type="NCBI Taxonomy" id="927083"/>
    <lineage>
        <taxon>Bacteria</taxon>
        <taxon>Pseudomonadati</taxon>
        <taxon>Myxococcota</taxon>
        <taxon>Polyangia</taxon>
        <taxon>Polyangiales</taxon>
        <taxon>Sandaracinaceae</taxon>
        <taxon>Sandaracinus</taxon>
    </lineage>
</organism>
<gene>
    <name evidence="4" type="ORF">DB32_001933</name>
</gene>
<protein>
    <submittedName>
        <fullName evidence="4">Peptidase M16-like protein</fullName>
    </submittedName>
</protein>
<feature type="region of interest" description="Disordered" evidence="2">
    <location>
        <begin position="1"/>
        <end position="35"/>
    </location>
</feature>
<comment type="similarity">
    <text evidence="1">Belongs to the peptidase M16 family.</text>
</comment>
<evidence type="ECO:0000256" key="2">
    <source>
        <dbReference type="SAM" id="MobiDB-lite"/>
    </source>
</evidence>
<dbReference type="Gene3D" id="3.30.830.10">
    <property type="entry name" value="Metalloenzyme, LuxS/M16 peptidase-like"/>
    <property type="match status" value="2"/>
</dbReference>
<dbReference type="EMBL" id="CP011125">
    <property type="protein sequence ID" value="AKF04784.1"/>
    <property type="molecule type" value="Genomic_DNA"/>
</dbReference>
<dbReference type="Pfam" id="PF05193">
    <property type="entry name" value="Peptidase_M16_C"/>
    <property type="match status" value="1"/>
</dbReference>
<dbReference type="SUPFAM" id="SSF63411">
    <property type="entry name" value="LuxS/MPP-like metallohydrolase"/>
    <property type="match status" value="2"/>
</dbReference>
<dbReference type="Proteomes" id="UP000034883">
    <property type="component" value="Chromosome"/>
</dbReference>
<feature type="domain" description="Peptidase M16 C-terminal" evidence="3">
    <location>
        <begin position="221"/>
        <end position="381"/>
    </location>
</feature>
<dbReference type="KEGG" id="samy:DB32_001933"/>
<dbReference type="PANTHER" id="PTHR11851:SF49">
    <property type="entry name" value="MITOCHONDRIAL-PROCESSING PEPTIDASE SUBUNIT ALPHA"/>
    <property type="match status" value="1"/>
</dbReference>
<dbReference type="GO" id="GO:0046872">
    <property type="term" value="F:metal ion binding"/>
    <property type="evidence" value="ECO:0007669"/>
    <property type="project" value="InterPro"/>
</dbReference>
<dbReference type="InterPro" id="IPR050361">
    <property type="entry name" value="MPP/UQCRC_Complex"/>
</dbReference>
<dbReference type="PANTHER" id="PTHR11851">
    <property type="entry name" value="METALLOPROTEASE"/>
    <property type="match status" value="1"/>
</dbReference>
<dbReference type="InterPro" id="IPR011249">
    <property type="entry name" value="Metalloenz_LuxS/M16"/>
</dbReference>
<evidence type="ECO:0000256" key="1">
    <source>
        <dbReference type="ARBA" id="ARBA00007261"/>
    </source>
</evidence>
<accession>A0A0F6SE91</accession>
<evidence type="ECO:0000313" key="5">
    <source>
        <dbReference type="Proteomes" id="UP000034883"/>
    </source>
</evidence>
<dbReference type="InterPro" id="IPR007863">
    <property type="entry name" value="Peptidase_M16_C"/>
</dbReference>
<name>A0A0F6SE91_9BACT</name>
<evidence type="ECO:0000259" key="3">
    <source>
        <dbReference type="Pfam" id="PF05193"/>
    </source>
</evidence>
<proteinExistence type="inferred from homology"/>
<reference evidence="4 5" key="1">
    <citation type="submission" date="2015-03" db="EMBL/GenBank/DDBJ databases">
        <title>Genome assembly of Sandaracinus amylolyticus DSM 53668.</title>
        <authorList>
            <person name="Sharma G."/>
            <person name="Subramanian S."/>
        </authorList>
    </citation>
    <scope>NUCLEOTIDE SEQUENCE [LARGE SCALE GENOMIC DNA]</scope>
    <source>
        <strain evidence="4 5">DSM 53668</strain>
    </source>
</reference>
<dbReference type="STRING" id="927083.DB32_001933"/>
<sequence>MMHAGCGGASRATLPAPHRPLVRTRDDASRAPPPLATLPLLEVPEVHRTTLATGLDVQVVPRTELPLVAIVVASRAFHIHDPGSPRGAASLTARVMERELGRMALAARGRELAAPDVTAGGDGLLIAMQVPSTEVVPALTMLSAVLRAEDCFAADVELARVAHRELVARAQTVGRLASLGALVSLYGPEDPRSAPSYGSALHVERLQRAHCIAQRRRGLLPASTTIAIAGDITPEEAFAHVQGTLGAWARTGAAVPPAPPPTFPQSERNLLLVPVRSEEGSLMIVERGPGPDEPGFPAFAVLTRMLGGMFAARMNIEVRERRGWAYGVSAELGVAADHSTVRVECTVRGDRLLDTLQVFEHELWRLREPARIEADELATAVSMERATLRTQLEARTSVAYALARAFLHGRTLADHARLDAALASLRSDDVARAAASFRLGAAPVVMIGPRELAPALARARPGRFGLILPP</sequence>